<dbReference type="AlphaFoldDB" id="A0A920CGW9"/>
<gene>
    <name evidence="1" type="ORF">J41TS12_14100</name>
</gene>
<sequence>MSQYVGTYHSHPNKEYFFEWAYPSNMDISYARYSKDPYMIIIALSRSGKARRELQLEVRKDRAYQFTYNPKLDAHDPPDQVELGHDISYLFGSFLEYTFEMRAYSYNAKGLLNMNLISSEAELLNQLGQNKIKIDTLSAADVFRLRKIEYNLRENNERHGKNTEYHLERLKSLDINSNLKLNVCSLIIRCSS</sequence>
<evidence type="ECO:0000313" key="2">
    <source>
        <dbReference type="Proteomes" id="UP000681162"/>
    </source>
</evidence>
<protein>
    <submittedName>
        <fullName evidence="1">Uncharacterized protein</fullName>
    </submittedName>
</protein>
<organism evidence="1 2">
    <name type="scientific">Paenibacillus antibioticophila</name>
    <dbReference type="NCBI Taxonomy" id="1274374"/>
    <lineage>
        <taxon>Bacteria</taxon>
        <taxon>Bacillati</taxon>
        <taxon>Bacillota</taxon>
        <taxon>Bacilli</taxon>
        <taxon>Bacillales</taxon>
        <taxon>Paenibacillaceae</taxon>
        <taxon>Paenibacillus</taxon>
    </lineage>
</organism>
<comment type="caution">
    <text evidence="1">The sequence shown here is derived from an EMBL/GenBank/DDBJ whole genome shotgun (WGS) entry which is preliminary data.</text>
</comment>
<dbReference type="Gene3D" id="3.40.140.10">
    <property type="entry name" value="Cytidine Deaminase, domain 2"/>
    <property type="match status" value="1"/>
</dbReference>
<proteinExistence type="predicted"/>
<name>A0A920CGW9_9BACL</name>
<dbReference type="Proteomes" id="UP000681162">
    <property type="component" value="Unassembled WGS sequence"/>
</dbReference>
<accession>A0A920CGW9</accession>
<reference evidence="1 2" key="1">
    <citation type="submission" date="2021-03" db="EMBL/GenBank/DDBJ databases">
        <title>Antimicrobial resistance genes in bacteria isolated from Japanese honey, and their potential for conferring macrolide and lincosamide resistance in the American foulbrood pathogen Paenibacillus larvae.</title>
        <authorList>
            <person name="Okamoto M."/>
            <person name="Kumagai M."/>
            <person name="Kanamori H."/>
            <person name="Takamatsu D."/>
        </authorList>
    </citation>
    <scope>NUCLEOTIDE SEQUENCE [LARGE SCALE GENOMIC DNA]</scope>
    <source>
        <strain evidence="1 2">J41TS12</strain>
    </source>
</reference>
<dbReference type="EMBL" id="BORR01000004">
    <property type="protein sequence ID" value="GIO36549.1"/>
    <property type="molecule type" value="Genomic_DNA"/>
</dbReference>
<keyword evidence="2" id="KW-1185">Reference proteome</keyword>
<evidence type="ECO:0000313" key="1">
    <source>
        <dbReference type="EMBL" id="GIO36549.1"/>
    </source>
</evidence>
<dbReference type="SUPFAM" id="SSF102712">
    <property type="entry name" value="JAB1/MPN domain"/>
    <property type="match status" value="1"/>
</dbReference>